<dbReference type="InterPro" id="IPR029068">
    <property type="entry name" value="Glyas_Bleomycin-R_OHBP_Dase"/>
</dbReference>
<sequence>MDVLSSRILLNPKDPAITTAFYRDILGLAIYREFPGGTVFFLGGGFLEIVGRGEAERTDDVALWLQVRDLAATVAELRDKGVVLDREPRREPWGLDEAWLSDPDGTRIVLVEVPSDHPLRVDVRAPR</sequence>
<keyword evidence="2" id="KW-0223">Dioxygenase</keyword>
<dbReference type="STRING" id="928724.SacglDRAFT_01391"/>
<accession>I1D040</accession>
<organism evidence="2 3">
    <name type="scientific">Saccharomonospora glauca K62</name>
    <dbReference type="NCBI Taxonomy" id="928724"/>
    <lineage>
        <taxon>Bacteria</taxon>
        <taxon>Bacillati</taxon>
        <taxon>Actinomycetota</taxon>
        <taxon>Actinomycetes</taxon>
        <taxon>Pseudonocardiales</taxon>
        <taxon>Pseudonocardiaceae</taxon>
        <taxon>Saccharomonospora</taxon>
    </lineage>
</organism>
<evidence type="ECO:0000313" key="3">
    <source>
        <dbReference type="Proteomes" id="UP000005087"/>
    </source>
</evidence>
<feature type="domain" description="VOC" evidence="1">
    <location>
        <begin position="4"/>
        <end position="113"/>
    </location>
</feature>
<dbReference type="InterPro" id="IPR004360">
    <property type="entry name" value="Glyas_Fos-R_dOase_dom"/>
</dbReference>
<keyword evidence="2" id="KW-0560">Oxidoreductase</keyword>
<dbReference type="OrthoDB" id="956698at2"/>
<dbReference type="Proteomes" id="UP000005087">
    <property type="component" value="Chromosome"/>
</dbReference>
<dbReference type="SUPFAM" id="SSF54593">
    <property type="entry name" value="Glyoxalase/Bleomycin resistance protein/Dihydroxybiphenyl dioxygenase"/>
    <property type="match status" value="1"/>
</dbReference>
<gene>
    <name evidence="2" type="ORF">SacglDRAFT_01391</name>
</gene>
<evidence type="ECO:0000313" key="2">
    <source>
        <dbReference type="EMBL" id="EIE98314.1"/>
    </source>
</evidence>
<dbReference type="EMBL" id="CM001484">
    <property type="protein sequence ID" value="EIE98314.1"/>
    <property type="molecule type" value="Genomic_DNA"/>
</dbReference>
<keyword evidence="3" id="KW-1185">Reference proteome</keyword>
<dbReference type="InterPro" id="IPR037523">
    <property type="entry name" value="VOC_core"/>
</dbReference>
<dbReference type="PROSITE" id="PS51819">
    <property type="entry name" value="VOC"/>
    <property type="match status" value="1"/>
</dbReference>
<reference evidence="3" key="2">
    <citation type="submission" date="2012-01" db="EMBL/GenBank/DDBJ databases">
        <title>Noncontiguous Finished sequence of chromosome of Saccharomonospora glauca K62.</title>
        <authorList>
            <consortium name="US DOE Joint Genome Institute"/>
            <person name="Lucas S."/>
            <person name="Han J."/>
            <person name="Lapidus A."/>
            <person name="Cheng J.-F."/>
            <person name="Goodwin L."/>
            <person name="Pitluck S."/>
            <person name="Peters L."/>
            <person name="Mikhailova N."/>
            <person name="Held B."/>
            <person name="Detter J.C."/>
            <person name="Han C."/>
            <person name="Tapia R."/>
            <person name="Land M."/>
            <person name="Hauser L."/>
            <person name="Kyrpides N."/>
            <person name="Ivanova N."/>
            <person name="Pagani I."/>
            <person name="Brambilla E.-M."/>
            <person name="Klenk H.-P."/>
            <person name="Woyke T."/>
        </authorList>
    </citation>
    <scope>NUCLEOTIDE SEQUENCE [LARGE SCALE GENOMIC DNA]</scope>
    <source>
        <strain evidence="3">K62</strain>
    </source>
</reference>
<reference evidence="2 3" key="1">
    <citation type="submission" date="2011-09" db="EMBL/GenBank/DDBJ databases">
        <authorList>
            <consortium name="US DOE Joint Genome Institute (JGI-PGF)"/>
            <person name="Lucas S."/>
            <person name="Han J."/>
            <person name="Lapidus A."/>
            <person name="Cheng J.-F."/>
            <person name="Goodwin L."/>
            <person name="Pitluck S."/>
            <person name="Peters L."/>
            <person name="Land M.L."/>
            <person name="Hauser L."/>
            <person name="Brambilla E."/>
            <person name="Klenk H.-P."/>
            <person name="Woyke T.J."/>
        </authorList>
    </citation>
    <scope>NUCLEOTIDE SEQUENCE [LARGE SCALE GENOMIC DNA]</scope>
    <source>
        <strain evidence="2 3">K62</strain>
    </source>
</reference>
<dbReference type="eggNOG" id="COG0346">
    <property type="taxonomic scope" value="Bacteria"/>
</dbReference>
<dbReference type="HOGENOM" id="CLU_160046_0_0_11"/>
<proteinExistence type="predicted"/>
<evidence type="ECO:0000259" key="1">
    <source>
        <dbReference type="PROSITE" id="PS51819"/>
    </source>
</evidence>
<name>I1D040_9PSEU</name>
<dbReference type="Pfam" id="PF00903">
    <property type="entry name" value="Glyoxalase"/>
    <property type="match status" value="1"/>
</dbReference>
<dbReference type="AlphaFoldDB" id="I1D040"/>
<protein>
    <submittedName>
        <fullName evidence="2">Putative ring-cleavage extradiol dioxygenase</fullName>
    </submittedName>
</protein>
<dbReference type="RefSeq" id="WP_005462921.1">
    <property type="nucleotide sequence ID" value="NZ_CM001484.1"/>
</dbReference>
<dbReference type="Gene3D" id="3.10.180.10">
    <property type="entry name" value="2,3-Dihydroxybiphenyl 1,2-Dioxygenase, domain 1"/>
    <property type="match status" value="1"/>
</dbReference>
<dbReference type="GO" id="GO:0051213">
    <property type="term" value="F:dioxygenase activity"/>
    <property type="evidence" value="ECO:0007669"/>
    <property type="project" value="UniProtKB-KW"/>
</dbReference>